<dbReference type="SUPFAM" id="SSF103247">
    <property type="entry name" value="TT1751-like"/>
    <property type="match status" value="1"/>
</dbReference>
<dbReference type="Proteomes" id="UP000029839">
    <property type="component" value="Unassembled WGS sequence"/>
</dbReference>
<keyword evidence="3" id="KW-1185">Reference proteome</keyword>
<dbReference type="OrthoDB" id="9791067at2"/>
<dbReference type="InterPro" id="IPR016796">
    <property type="entry name" value="UCP021774"/>
</dbReference>
<organism evidence="2 3">
    <name type="scientific">Cellulomonas carbonis T26</name>
    <dbReference type="NCBI Taxonomy" id="947969"/>
    <lineage>
        <taxon>Bacteria</taxon>
        <taxon>Bacillati</taxon>
        <taxon>Actinomycetota</taxon>
        <taxon>Actinomycetes</taxon>
        <taxon>Micrococcales</taxon>
        <taxon>Cellulomonadaceae</taxon>
        <taxon>Cellulomonas</taxon>
    </lineage>
</organism>
<evidence type="ECO:0000313" key="3">
    <source>
        <dbReference type="Proteomes" id="UP000029839"/>
    </source>
</evidence>
<protein>
    <submittedName>
        <fullName evidence="2">ABC transporter ATP-binding protein</fullName>
    </submittedName>
</protein>
<sequence>MTYGISTTVDRPFEATLAAVREALGTQGFGVLTEFDLAATLKAKLDVDVAPQVVLGACNPPLAHRALQAEASIGLLLPCNVVVRALDDGRTIVEALDPDVMVGVTGNDGLAGVAQDAGTRLRAALDQLTAH</sequence>
<dbReference type="Gene3D" id="3.30.310.70">
    <property type="entry name" value="TT1751-like domain"/>
    <property type="match status" value="1"/>
</dbReference>
<dbReference type="EMBL" id="AXCY01000044">
    <property type="protein sequence ID" value="KGM10631.1"/>
    <property type="molecule type" value="Genomic_DNA"/>
</dbReference>
<evidence type="ECO:0000259" key="1">
    <source>
        <dbReference type="Pfam" id="PF03625"/>
    </source>
</evidence>
<dbReference type="AlphaFoldDB" id="A0A0A0BRN3"/>
<reference evidence="2 3" key="2">
    <citation type="journal article" date="2015" name="Stand. Genomic Sci.">
        <title>Draft genome sequence of Cellulomonas carbonis T26(T) and comparative analysis of six Cellulomonas genomes.</title>
        <authorList>
            <person name="Zhuang W."/>
            <person name="Zhang S."/>
            <person name="Xia X."/>
            <person name="Wang G."/>
        </authorList>
    </citation>
    <scope>NUCLEOTIDE SEQUENCE [LARGE SCALE GENOMIC DNA]</scope>
    <source>
        <strain evidence="2 3">T26</strain>
    </source>
</reference>
<dbReference type="CDD" id="cd14797">
    <property type="entry name" value="DUF302"/>
    <property type="match status" value="1"/>
</dbReference>
<accession>A0A0A0BRN3</accession>
<dbReference type="GO" id="GO:0005524">
    <property type="term" value="F:ATP binding"/>
    <property type="evidence" value="ECO:0007669"/>
    <property type="project" value="UniProtKB-KW"/>
</dbReference>
<feature type="domain" description="DUF302" evidence="1">
    <location>
        <begin position="35"/>
        <end position="98"/>
    </location>
</feature>
<dbReference type="RefSeq" id="WP_043606734.1">
    <property type="nucleotide sequence ID" value="NZ_AXCY01000044.1"/>
</dbReference>
<dbReference type="PIRSF" id="PIRSF021774">
    <property type="entry name" value="UCP021774"/>
    <property type="match status" value="1"/>
</dbReference>
<keyword evidence="2" id="KW-0547">Nucleotide-binding</keyword>
<dbReference type="InterPro" id="IPR005180">
    <property type="entry name" value="DUF302"/>
</dbReference>
<dbReference type="Pfam" id="PF03625">
    <property type="entry name" value="DUF302"/>
    <property type="match status" value="1"/>
</dbReference>
<name>A0A0A0BRN3_9CELL</name>
<proteinExistence type="predicted"/>
<gene>
    <name evidence="2" type="ORF">N868_14410</name>
</gene>
<dbReference type="PANTHER" id="PTHR38342">
    <property type="entry name" value="SLR5037 PROTEIN"/>
    <property type="match status" value="1"/>
</dbReference>
<dbReference type="PANTHER" id="PTHR38342:SF1">
    <property type="entry name" value="SLR5037 PROTEIN"/>
    <property type="match status" value="1"/>
</dbReference>
<evidence type="ECO:0000313" key="2">
    <source>
        <dbReference type="EMBL" id="KGM10631.1"/>
    </source>
</evidence>
<comment type="caution">
    <text evidence="2">The sequence shown here is derived from an EMBL/GenBank/DDBJ whole genome shotgun (WGS) entry which is preliminary data.</text>
</comment>
<dbReference type="InterPro" id="IPR035923">
    <property type="entry name" value="TT1751-like_sf"/>
</dbReference>
<reference evidence="2 3" key="1">
    <citation type="submission" date="2013-08" db="EMBL/GenBank/DDBJ databases">
        <title>Genome sequencing of Cellulomonas carbonis T26.</title>
        <authorList>
            <person name="Chen F."/>
            <person name="Li Y."/>
            <person name="Wang G."/>
        </authorList>
    </citation>
    <scope>NUCLEOTIDE SEQUENCE [LARGE SCALE GENOMIC DNA]</scope>
    <source>
        <strain evidence="2 3">T26</strain>
    </source>
</reference>
<keyword evidence="2" id="KW-0067">ATP-binding</keyword>